<dbReference type="AlphaFoldDB" id="A0A841NH61"/>
<keyword evidence="3" id="KW-0808">Transferase</keyword>
<dbReference type="EMBL" id="JACHLC010000002">
    <property type="protein sequence ID" value="MBB6371362.1"/>
    <property type="molecule type" value="Genomic_DNA"/>
</dbReference>
<dbReference type="PANTHER" id="PTHR43267:SF1">
    <property type="entry name" value="TRNA THREONYLCARBAMOYLADENOSINE DEHYDRATASE"/>
    <property type="match status" value="1"/>
</dbReference>
<dbReference type="Proteomes" id="UP000589738">
    <property type="component" value="Unassembled WGS sequence"/>
</dbReference>
<dbReference type="Gene3D" id="3.40.50.720">
    <property type="entry name" value="NAD(P)-binding Rossmann-like Domain"/>
    <property type="match status" value="1"/>
</dbReference>
<reference evidence="3 4" key="1">
    <citation type="submission" date="2020-08" db="EMBL/GenBank/DDBJ databases">
        <title>Functional genomics of gut bacteria from endangered species of beetles.</title>
        <authorList>
            <person name="Carlos-Shanley C."/>
        </authorList>
    </citation>
    <scope>NUCLEOTIDE SEQUENCE [LARGE SCALE GENOMIC DNA]</scope>
    <source>
        <strain evidence="3 4">S00136</strain>
    </source>
</reference>
<dbReference type="GO" id="GO:0061503">
    <property type="term" value="F:tRNA threonylcarbamoyladenosine dehydratase"/>
    <property type="evidence" value="ECO:0007669"/>
    <property type="project" value="TreeGrafter"/>
</dbReference>
<evidence type="ECO:0000259" key="2">
    <source>
        <dbReference type="Pfam" id="PF00899"/>
    </source>
</evidence>
<dbReference type="SUPFAM" id="SSF69572">
    <property type="entry name" value="Activating enzymes of the ubiquitin-like proteins"/>
    <property type="match status" value="1"/>
</dbReference>
<evidence type="ECO:0000256" key="1">
    <source>
        <dbReference type="SAM" id="Phobius"/>
    </source>
</evidence>
<keyword evidence="1" id="KW-0472">Membrane</keyword>
<keyword evidence="1" id="KW-1133">Transmembrane helix</keyword>
<accession>A0A841NH61</accession>
<evidence type="ECO:0000313" key="3">
    <source>
        <dbReference type="EMBL" id="MBB6371362.1"/>
    </source>
</evidence>
<dbReference type="RefSeq" id="WP_184163629.1">
    <property type="nucleotide sequence ID" value="NZ_JACHLC010000002.1"/>
</dbReference>
<dbReference type="InterPro" id="IPR000594">
    <property type="entry name" value="ThiF_NAD_FAD-bd"/>
</dbReference>
<sequence>MEERYSRNRLYVNNDEQDLIKKHPILIAGSGIGSNIAECALRFGFENITVIDGDKIEISNLNRQNFTYYDVEKPKAETLYNRLKSINPGAEIKYINEFITEKNIREIIEGHSIAINALDFTSDIPLHFDTLCKEKRIPVLHPYNLGWGGLVMVITPDGLSLESLNSSTRINELSVVEFFAEQLKHIMEPNLWLEKILKSYKDEKETLPPPQLAIGSWIIAGICTTIMYNIITNKKVKQFPDFYFNTIME</sequence>
<dbReference type="GO" id="GO:0061504">
    <property type="term" value="P:cyclic threonylcarbamoyladenosine biosynthetic process"/>
    <property type="evidence" value="ECO:0007669"/>
    <property type="project" value="TreeGrafter"/>
</dbReference>
<name>A0A841NH61_9FLAO</name>
<dbReference type="CDD" id="cd01483">
    <property type="entry name" value="E1_enzyme_family"/>
    <property type="match status" value="1"/>
</dbReference>
<dbReference type="GO" id="GO:0016779">
    <property type="term" value="F:nucleotidyltransferase activity"/>
    <property type="evidence" value="ECO:0007669"/>
    <property type="project" value="UniProtKB-KW"/>
</dbReference>
<feature type="domain" description="THIF-type NAD/FAD binding fold" evidence="2">
    <location>
        <begin position="5"/>
        <end position="244"/>
    </location>
</feature>
<gene>
    <name evidence="3" type="ORF">HNP36_002438</name>
</gene>
<protein>
    <submittedName>
        <fullName evidence="3">Molybdopterin/thiamine biosynthesis adenylyltransferase</fullName>
    </submittedName>
</protein>
<dbReference type="GO" id="GO:0008641">
    <property type="term" value="F:ubiquitin-like modifier activating enzyme activity"/>
    <property type="evidence" value="ECO:0007669"/>
    <property type="project" value="InterPro"/>
</dbReference>
<keyword evidence="3" id="KW-0548">Nucleotidyltransferase</keyword>
<dbReference type="InterPro" id="IPR045886">
    <property type="entry name" value="ThiF/MoeB/HesA"/>
</dbReference>
<feature type="transmembrane region" description="Helical" evidence="1">
    <location>
        <begin position="212"/>
        <end position="231"/>
    </location>
</feature>
<dbReference type="InterPro" id="IPR035985">
    <property type="entry name" value="Ubiquitin-activating_enz"/>
</dbReference>
<dbReference type="PANTHER" id="PTHR43267">
    <property type="entry name" value="TRNA THREONYLCARBAMOYLADENOSINE DEHYDRATASE"/>
    <property type="match status" value="1"/>
</dbReference>
<comment type="caution">
    <text evidence="3">The sequence shown here is derived from an EMBL/GenBank/DDBJ whole genome shotgun (WGS) entry which is preliminary data.</text>
</comment>
<organism evidence="3 4">
    <name type="scientific">Chryseobacterium shigense</name>
    <dbReference type="NCBI Taxonomy" id="297244"/>
    <lineage>
        <taxon>Bacteria</taxon>
        <taxon>Pseudomonadati</taxon>
        <taxon>Bacteroidota</taxon>
        <taxon>Flavobacteriia</taxon>
        <taxon>Flavobacteriales</taxon>
        <taxon>Weeksellaceae</taxon>
        <taxon>Chryseobacterium group</taxon>
        <taxon>Chryseobacterium</taxon>
    </lineage>
</organism>
<keyword evidence="1" id="KW-0812">Transmembrane</keyword>
<keyword evidence="4" id="KW-1185">Reference proteome</keyword>
<proteinExistence type="predicted"/>
<evidence type="ECO:0000313" key="4">
    <source>
        <dbReference type="Proteomes" id="UP000589738"/>
    </source>
</evidence>
<dbReference type="Pfam" id="PF00899">
    <property type="entry name" value="ThiF"/>
    <property type="match status" value="1"/>
</dbReference>